<name>A0A1W6JT81_9CAUD</name>
<dbReference type="EMBL" id="KY705409">
    <property type="protein sequence ID" value="ARM70435.1"/>
    <property type="molecule type" value="Genomic_DNA"/>
</dbReference>
<keyword evidence="2" id="KW-1185">Reference proteome</keyword>
<evidence type="ECO:0000313" key="1">
    <source>
        <dbReference type="EMBL" id="ARM70435.1"/>
    </source>
</evidence>
<dbReference type="Proteomes" id="UP000221777">
    <property type="component" value="Segment"/>
</dbReference>
<proteinExistence type="predicted"/>
<accession>A0A1W6JT81</accession>
<protein>
    <submittedName>
        <fullName evidence="1">Uncharacterized protein</fullName>
    </submittedName>
</protein>
<evidence type="ECO:0000313" key="2">
    <source>
        <dbReference type="Proteomes" id="UP000221777"/>
    </source>
</evidence>
<reference evidence="2" key="1">
    <citation type="submission" date="2017-03" db="EMBL/GenBank/DDBJ databases">
        <authorList>
            <person name="Guo Z."/>
            <person name="Lei L."/>
            <person name="Yang J."/>
        </authorList>
    </citation>
    <scope>NUCLEOTIDE SEQUENCE [LARGE SCALE GENOMIC DNA]</scope>
</reference>
<organism evidence="1 2">
    <name type="scientific">Escherichia phage vB_EcoM_ECOO78</name>
    <dbReference type="NCBI Taxonomy" id="1970797"/>
    <lineage>
        <taxon>Viruses</taxon>
        <taxon>Duplodnaviria</taxon>
        <taxon>Heunggongvirae</taxon>
        <taxon>Uroviricota</taxon>
        <taxon>Caudoviricetes</taxon>
        <taxon>Iiscvirinae</taxon>
        <taxon>Jilinvirus</taxon>
        <taxon>Jilinvirus ECOO78</taxon>
    </lineage>
</organism>
<sequence>MMTNNEFNTLRTRMHTEKVMEKAKLRELFYKDVKALTRSPEFSSGGYASIKAGGDYPYKNQSKTVKLKLRCGYLSAKVIV</sequence>
<gene>
    <name evidence="1" type="ORF">vBEcoMECOO78_30</name>
</gene>